<evidence type="ECO:0000313" key="2">
    <source>
        <dbReference type="Proteomes" id="UP001732700"/>
    </source>
</evidence>
<sequence length="473" mass="52624">MPYSYQTPEPVKLESEPRYNISRQISNRKSQSALVNQSAALLLRVSDASKSLSLPLQTAPTAGPSAPVTTTMAAEQSAEQFRGQARLPGFAAPRRYDLRLTPELAACTFSGSVDISVDVTAPTRFLVLNAADLDMSPADVHFTPQGSDQVLRPAELTSELKDEILIIHFNEVLPLGEGTLVIAFQGTLNDKMKGFYRSVYELNGEKKNMAVTQFEPADARRCFPCWDEPAFKAVFKITLEVPSETVALSNMPVVEEKFNGPTKTVYFQETPIMSTYLVAVIVGMFDYVEAFTSDGTSVRVYTQVGKSAQGMFALEVAVKTLILFKEYFAVPYPLPKMDMIAIPDFSAGAMENYGLVTYRETALLFDERHSAAANKQRVAVVVAHELAHQWFGNLVTMEWWTHLWLNEGFATWVSYLAADSFFPEWNVWIQFLEESTTGFRLDALAGSHPIEVMIILSLLACYAIPRSIPNIFL</sequence>
<name>A0ACD5ZPE2_AVESA</name>
<reference evidence="1" key="2">
    <citation type="submission" date="2025-09" db="UniProtKB">
        <authorList>
            <consortium name="EnsemblPlants"/>
        </authorList>
    </citation>
    <scope>IDENTIFICATION</scope>
</reference>
<accession>A0ACD5ZPE2</accession>
<proteinExistence type="predicted"/>
<dbReference type="EnsemblPlants" id="AVESA.00010b.r2.6DG1184460.1">
    <property type="protein sequence ID" value="AVESA.00010b.r2.6DG1184460.1.CDS"/>
    <property type="gene ID" value="AVESA.00010b.r2.6DG1184460"/>
</dbReference>
<evidence type="ECO:0000313" key="1">
    <source>
        <dbReference type="EnsemblPlants" id="AVESA.00010b.r2.6DG1184460.1.CDS"/>
    </source>
</evidence>
<organism evidence="1 2">
    <name type="scientific">Avena sativa</name>
    <name type="common">Oat</name>
    <dbReference type="NCBI Taxonomy" id="4498"/>
    <lineage>
        <taxon>Eukaryota</taxon>
        <taxon>Viridiplantae</taxon>
        <taxon>Streptophyta</taxon>
        <taxon>Embryophyta</taxon>
        <taxon>Tracheophyta</taxon>
        <taxon>Spermatophyta</taxon>
        <taxon>Magnoliopsida</taxon>
        <taxon>Liliopsida</taxon>
        <taxon>Poales</taxon>
        <taxon>Poaceae</taxon>
        <taxon>BOP clade</taxon>
        <taxon>Pooideae</taxon>
        <taxon>Poodae</taxon>
        <taxon>Poeae</taxon>
        <taxon>Poeae Chloroplast Group 1 (Aveneae type)</taxon>
        <taxon>Aveninae</taxon>
        <taxon>Avena</taxon>
    </lineage>
</organism>
<protein>
    <submittedName>
        <fullName evidence="1">Uncharacterized protein</fullName>
    </submittedName>
</protein>
<keyword evidence="2" id="KW-1185">Reference proteome</keyword>
<dbReference type="Proteomes" id="UP001732700">
    <property type="component" value="Chromosome 6D"/>
</dbReference>
<reference evidence="1" key="1">
    <citation type="submission" date="2021-05" db="EMBL/GenBank/DDBJ databases">
        <authorList>
            <person name="Scholz U."/>
            <person name="Mascher M."/>
            <person name="Fiebig A."/>
        </authorList>
    </citation>
    <scope>NUCLEOTIDE SEQUENCE [LARGE SCALE GENOMIC DNA]</scope>
</reference>